<evidence type="ECO:0000256" key="4">
    <source>
        <dbReference type="ARBA" id="ARBA00022692"/>
    </source>
</evidence>
<keyword evidence="3" id="KW-0997">Cell inner membrane</keyword>
<dbReference type="GO" id="GO:0005886">
    <property type="term" value="C:plasma membrane"/>
    <property type="evidence" value="ECO:0007669"/>
    <property type="project" value="UniProtKB-SubCell"/>
</dbReference>
<evidence type="ECO:0000256" key="6">
    <source>
        <dbReference type="ARBA" id="ARBA00023136"/>
    </source>
</evidence>
<keyword evidence="2" id="KW-1003">Cell membrane</keyword>
<feature type="transmembrane region" description="Helical" evidence="8">
    <location>
        <begin position="30"/>
        <end position="47"/>
    </location>
</feature>
<evidence type="ECO:0000256" key="3">
    <source>
        <dbReference type="ARBA" id="ARBA00022519"/>
    </source>
</evidence>
<comment type="caution">
    <text evidence="10">The sequence shown here is derived from an EMBL/GenBank/DDBJ whole genome shotgun (WGS) entry which is preliminary data.</text>
</comment>
<sequence>MIRELMIQSVGAFLAIFGFSLLVDMPRKYLVYAGITGGAGWLAYLVSMQVGTSQVAAAFFSSLAAALLSQVFARVLKAPVTIFLVAGILPTVPGASIYRSVYFLIQGQTKWYNFYLLQTIQIAGAMAVAIFIVDSLFRLLRNKAS</sequence>
<dbReference type="InterPro" id="IPR024528">
    <property type="entry name" value="ThrE_2"/>
</dbReference>
<evidence type="ECO:0000313" key="10">
    <source>
        <dbReference type="EMBL" id="MBC5657830.1"/>
    </source>
</evidence>
<dbReference type="PANTHER" id="PTHR34390:SF1">
    <property type="entry name" value="SUCCINATE TRANSPORTER SUBUNIT YJJB-RELATED"/>
    <property type="match status" value="1"/>
</dbReference>
<dbReference type="GO" id="GO:0015744">
    <property type="term" value="P:succinate transport"/>
    <property type="evidence" value="ECO:0007669"/>
    <property type="project" value="TreeGrafter"/>
</dbReference>
<feature type="transmembrane region" description="Helical" evidence="8">
    <location>
        <begin position="80"/>
        <end position="105"/>
    </location>
</feature>
<protein>
    <submittedName>
        <fullName evidence="10">Threonine/serine exporter family protein</fullName>
    </submittedName>
</protein>
<accession>A0AAW3X6U0</accession>
<feature type="transmembrane region" description="Helical" evidence="8">
    <location>
        <begin position="6"/>
        <end position="23"/>
    </location>
</feature>
<evidence type="ECO:0000313" key="11">
    <source>
        <dbReference type="Proteomes" id="UP000653904"/>
    </source>
</evidence>
<keyword evidence="11" id="KW-1185">Reference proteome</keyword>
<keyword evidence="5 8" id="KW-1133">Transmembrane helix</keyword>
<reference evidence="10 11" key="1">
    <citation type="submission" date="2020-08" db="EMBL/GenBank/DDBJ databases">
        <title>Genome public.</title>
        <authorList>
            <person name="Liu C."/>
            <person name="Sun Q."/>
        </authorList>
    </citation>
    <scope>NUCLEOTIDE SEQUENCE [LARGE SCALE GENOMIC DNA]</scope>
    <source>
        <strain evidence="10 11">BX14</strain>
    </source>
</reference>
<evidence type="ECO:0000256" key="7">
    <source>
        <dbReference type="ARBA" id="ARBA00034125"/>
    </source>
</evidence>
<evidence type="ECO:0000259" key="9">
    <source>
        <dbReference type="Pfam" id="PF12821"/>
    </source>
</evidence>
<dbReference type="Pfam" id="PF12821">
    <property type="entry name" value="ThrE_2"/>
    <property type="match status" value="1"/>
</dbReference>
<dbReference type="AlphaFoldDB" id="A0AAW3X6U0"/>
<keyword evidence="6 8" id="KW-0472">Membrane</keyword>
<dbReference type="PANTHER" id="PTHR34390">
    <property type="entry name" value="UPF0442 PROTEIN YJJB-RELATED"/>
    <property type="match status" value="1"/>
</dbReference>
<feature type="transmembrane region" description="Helical" evidence="8">
    <location>
        <begin position="53"/>
        <end position="73"/>
    </location>
</feature>
<comment type="similarity">
    <text evidence="7">Belongs to the ThrE exporter (TC 2.A.79) family.</text>
</comment>
<gene>
    <name evidence="10" type="ORF">H8S19_12335</name>
</gene>
<evidence type="ECO:0000256" key="2">
    <source>
        <dbReference type="ARBA" id="ARBA00022475"/>
    </source>
</evidence>
<evidence type="ECO:0000256" key="8">
    <source>
        <dbReference type="SAM" id="Phobius"/>
    </source>
</evidence>
<evidence type="ECO:0000256" key="1">
    <source>
        <dbReference type="ARBA" id="ARBA00004651"/>
    </source>
</evidence>
<comment type="subcellular location">
    <subcellularLocation>
        <location evidence="1">Cell membrane</location>
        <topology evidence="1">Multi-pass membrane protein</topology>
    </subcellularLocation>
</comment>
<dbReference type="InterPro" id="IPR050539">
    <property type="entry name" value="ThrE_Dicarb/AminoAcid_Exp"/>
</dbReference>
<keyword evidence="4 8" id="KW-0812">Transmembrane</keyword>
<dbReference type="Proteomes" id="UP000653904">
    <property type="component" value="Unassembled WGS sequence"/>
</dbReference>
<name>A0AAW3X6U0_9CLOT</name>
<organism evidence="10 11">
    <name type="scientific">Clostridium segne</name>
    <dbReference type="NCBI Taxonomy" id="2763038"/>
    <lineage>
        <taxon>Bacteria</taxon>
        <taxon>Bacillati</taxon>
        <taxon>Bacillota</taxon>
        <taxon>Clostridia</taxon>
        <taxon>Eubacteriales</taxon>
        <taxon>Clostridiaceae</taxon>
        <taxon>Clostridium</taxon>
    </lineage>
</organism>
<dbReference type="EMBL" id="JACOOW010000014">
    <property type="protein sequence ID" value="MBC5657830.1"/>
    <property type="molecule type" value="Genomic_DNA"/>
</dbReference>
<feature type="transmembrane region" description="Helical" evidence="8">
    <location>
        <begin position="111"/>
        <end position="133"/>
    </location>
</feature>
<proteinExistence type="inferred from homology"/>
<feature type="domain" description="Threonine/Serine exporter ThrE" evidence="9">
    <location>
        <begin position="9"/>
        <end position="135"/>
    </location>
</feature>
<evidence type="ECO:0000256" key="5">
    <source>
        <dbReference type="ARBA" id="ARBA00022989"/>
    </source>
</evidence>